<evidence type="ECO:0000256" key="1">
    <source>
        <dbReference type="SAM" id="SignalP"/>
    </source>
</evidence>
<name>A0ABS1D6G5_9PROT</name>
<keyword evidence="3" id="KW-1185">Reference proteome</keyword>
<dbReference type="Pfam" id="PF02635">
    <property type="entry name" value="DsrE"/>
    <property type="match status" value="1"/>
</dbReference>
<dbReference type="RefSeq" id="WP_200306744.1">
    <property type="nucleotide sequence ID" value="NZ_NRSG01000554.1"/>
</dbReference>
<comment type="caution">
    <text evidence="2">The sequence shown here is derived from an EMBL/GenBank/DDBJ whole genome shotgun (WGS) entry which is preliminary data.</text>
</comment>
<dbReference type="Gene3D" id="3.40.1260.10">
    <property type="entry name" value="DsrEFH-like"/>
    <property type="match status" value="1"/>
</dbReference>
<evidence type="ECO:0000313" key="2">
    <source>
        <dbReference type="EMBL" id="MBK1662409.1"/>
    </source>
</evidence>
<feature type="non-terminal residue" evidence="2">
    <location>
        <position position="149"/>
    </location>
</feature>
<proteinExistence type="predicted"/>
<evidence type="ECO:0000313" key="3">
    <source>
        <dbReference type="Proteomes" id="UP000697995"/>
    </source>
</evidence>
<dbReference type="InterPro" id="IPR027396">
    <property type="entry name" value="DsrEFH-like"/>
</dbReference>
<reference evidence="2 3" key="1">
    <citation type="journal article" date="2020" name="Microorganisms">
        <title>Osmotic Adaptation and Compatible Solute Biosynthesis of Phototrophic Bacteria as Revealed from Genome Analyses.</title>
        <authorList>
            <person name="Imhoff J.F."/>
            <person name="Rahn T."/>
            <person name="Kunzel S."/>
            <person name="Keller A."/>
            <person name="Neulinger S.C."/>
        </authorList>
    </citation>
    <scope>NUCLEOTIDE SEQUENCE [LARGE SCALE GENOMIC DNA]</scope>
    <source>
        <strain evidence="2 3">DSM 15382</strain>
    </source>
</reference>
<protein>
    <recommendedName>
        <fullName evidence="4">DsrE/DsrF-like family protein</fullName>
    </recommendedName>
</protein>
<sequence length="149" mass="15601">MALRFTSMVAAVVAASFVLLAPPVAAQAPPGAARPQTTSDSGGRTMSQFLVHVHTGPNDPTKAALAFLVAATALKNGHKVDLFLAGDGVALLTREALASVEGVGTGRLMRPVRGWTAGLDFWLFEALNAAGNCRMPILRRAGREPDRLL</sequence>
<keyword evidence="1" id="KW-0732">Signal</keyword>
<dbReference type="InterPro" id="IPR003787">
    <property type="entry name" value="Sulphur_relay_DsrE/F-like"/>
</dbReference>
<gene>
    <name evidence="2" type="ORF">CKO45_29965</name>
</gene>
<dbReference type="Proteomes" id="UP000697995">
    <property type="component" value="Unassembled WGS sequence"/>
</dbReference>
<accession>A0ABS1D6G5</accession>
<feature type="signal peptide" evidence="1">
    <location>
        <begin position="1"/>
        <end position="21"/>
    </location>
</feature>
<organism evidence="2 3">
    <name type="scientific">Paracraurococcus ruber</name>
    <dbReference type="NCBI Taxonomy" id="77675"/>
    <lineage>
        <taxon>Bacteria</taxon>
        <taxon>Pseudomonadati</taxon>
        <taxon>Pseudomonadota</taxon>
        <taxon>Alphaproteobacteria</taxon>
        <taxon>Acetobacterales</taxon>
        <taxon>Roseomonadaceae</taxon>
        <taxon>Paracraurococcus</taxon>
    </lineage>
</organism>
<dbReference type="SUPFAM" id="SSF75169">
    <property type="entry name" value="DsrEFH-like"/>
    <property type="match status" value="1"/>
</dbReference>
<evidence type="ECO:0008006" key="4">
    <source>
        <dbReference type="Google" id="ProtNLM"/>
    </source>
</evidence>
<dbReference type="EMBL" id="NRSG01000554">
    <property type="protein sequence ID" value="MBK1662409.1"/>
    <property type="molecule type" value="Genomic_DNA"/>
</dbReference>
<feature type="chain" id="PRO_5046109488" description="DsrE/DsrF-like family protein" evidence="1">
    <location>
        <begin position="22"/>
        <end position="149"/>
    </location>
</feature>